<organism evidence="1 2">
    <name type="scientific">Lactuca virosa</name>
    <dbReference type="NCBI Taxonomy" id="75947"/>
    <lineage>
        <taxon>Eukaryota</taxon>
        <taxon>Viridiplantae</taxon>
        <taxon>Streptophyta</taxon>
        <taxon>Embryophyta</taxon>
        <taxon>Tracheophyta</taxon>
        <taxon>Spermatophyta</taxon>
        <taxon>Magnoliopsida</taxon>
        <taxon>eudicotyledons</taxon>
        <taxon>Gunneridae</taxon>
        <taxon>Pentapetalae</taxon>
        <taxon>asterids</taxon>
        <taxon>campanulids</taxon>
        <taxon>Asterales</taxon>
        <taxon>Asteraceae</taxon>
        <taxon>Cichorioideae</taxon>
        <taxon>Cichorieae</taxon>
        <taxon>Lactucinae</taxon>
        <taxon>Lactuca</taxon>
    </lineage>
</organism>
<name>A0AAU9M5J4_9ASTR</name>
<proteinExistence type="predicted"/>
<reference evidence="1 2" key="1">
    <citation type="submission" date="2022-01" db="EMBL/GenBank/DDBJ databases">
        <authorList>
            <person name="Xiong W."/>
            <person name="Schranz E."/>
        </authorList>
    </citation>
    <scope>NUCLEOTIDE SEQUENCE [LARGE SCALE GENOMIC DNA]</scope>
</reference>
<evidence type="ECO:0000313" key="2">
    <source>
        <dbReference type="Proteomes" id="UP001157418"/>
    </source>
</evidence>
<dbReference type="PANTHER" id="PTHR11439">
    <property type="entry name" value="GAG-POL-RELATED RETROTRANSPOSON"/>
    <property type="match status" value="1"/>
</dbReference>
<dbReference type="AlphaFoldDB" id="A0AAU9M5J4"/>
<evidence type="ECO:0000313" key="1">
    <source>
        <dbReference type="EMBL" id="CAH1421400.1"/>
    </source>
</evidence>
<comment type="caution">
    <text evidence="1">The sequence shown here is derived from an EMBL/GenBank/DDBJ whole genome shotgun (WGS) entry which is preliminary data.</text>
</comment>
<dbReference type="Proteomes" id="UP001157418">
    <property type="component" value="Unassembled WGS sequence"/>
</dbReference>
<dbReference type="EMBL" id="CAKMRJ010001112">
    <property type="protein sequence ID" value="CAH1421400.1"/>
    <property type="molecule type" value="Genomic_DNA"/>
</dbReference>
<keyword evidence="2" id="KW-1185">Reference proteome</keyword>
<sequence>MGSLFYFLGIEIVPKGIDIMLSQRKYIHELLERTYRFNAKLISSPITTTSNLSLGDSFLFSDPVKYHQTVRALQFVTLSRPDITYAINKVCQFMHSPTENHWSVVKRIHRYPLGTVIYAESSR</sequence>
<dbReference type="PANTHER" id="PTHR11439:SF458">
    <property type="entry name" value="RNA-DIRECTED DNA POLYMERASE"/>
    <property type="match status" value="1"/>
</dbReference>
<evidence type="ECO:0008006" key="3">
    <source>
        <dbReference type="Google" id="ProtNLM"/>
    </source>
</evidence>
<accession>A0AAU9M5J4</accession>
<protein>
    <recommendedName>
        <fullName evidence="3">Reverse transcriptase Ty1/copia-type domain-containing protein</fullName>
    </recommendedName>
</protein>
<gene>
    <name evidence="1" type="ORF">LVIROSA_LOCUS8806</name>
</gene>